<evidence type="ECO:0000259" key="8">
    <source>
        <dbReference type="Pfam" id="PF05957"/>
    </source>
</evidence>
<dbReference type="InterPro" id="IPR010279">
    <property type="entry name" value="YqjD/ElaB"/>
</dbReference>
<evidence type="ECO:0000256" key="6">
    <source>
        <dbReference type="ARBA" id="ARBA00022989"/>
    </source>
</evidence>
<dbReference type="EMBL" id="SMCR01000001">
    <property type="protein sequence ID" value="TCW00304.1"/>
    <property type="molecule type" value="Genomic_DNA"/>
</dbReference>
<evidence type="ECO:0000313" key="10">
    <source>
        <dbReference type="EMBL" id="TCW00304.1"/>
    </source>
</evidence>
<dbReference type="NCBIfam" id="NF007709">
    <property type="entry name" value="PRK10404.1"/>
    <property type="match status" value="1"/>
</dbReference>
<evidence type="ECO:0000256" key="1">
    <source>
        <dbReference type="ARBA" id="ARBA00004377"/>
    </source>
</evidence>
<dbReference type="GO" id="GO:0043022">
    <property type="term" value="F:ribosome binding"/>
    <property type="evidence" value="ECO:0007669"/>
    <property type="project" value="InterPro"/>
</dbReference>
<comment type="similarity">
    <text evidence="2">Belongs to the ElaB/YgaM/YqjD family.</text>
</comment>
<accession>A0A4R3Z3C1</accession>
<keyword evidence="3" id="KW-1003">Cell membrane</keyword>
<gene>
    <name evidence="10" type="ORF">EDC52_101653</name>
</gene>
<dbReference type="PANTHER" id="PTHR35893">
    <property type="entry name" value="INNER MEMBRANE PROTEIN-RELATED"/>
    <property type="match status" value="1"/>
</dbReference>
<name>A0A4R3Z3C1_9GAMM</name>
<keyword evidence="4" id="KW-0997">Cell inner membrane</keyword>
<dbReference type="Proteomes" id="UP000295719">
    <property type="component" value="Unassembled WGS sequence"/>
</dbReference>
<evidence type="ECO:0000256" key="4">
    <source>
        <dbReference type="ARBA" id="ARBA00022519"/>
    </source>
</evidence>
<dbReference type="PANTHER" id="PTHR35893:SF1">
    <property type="entry name" value="PROTEIN ELAB"/>
    <property type="match status" value="1"/>
</dbReference>
<evidence type="ECO:0000256" key="7">
    <source>
        <dbReference type="ARBA" id="ARBA00023136"/>
    </source>
</evidence>
<keyword evidence="7" id="KW-0472">Membrane</keyword>
<evidence type="ECO:0000313" key="11">
    <source>
        <dbReference type="Proteomes" id="UP000295719"/>
    </source>
</evidence>
<evidence type="ECO:0000256" key="2">
    <source>
        <dbReference type="ARBA" id="ARBA00010423"/>
    </source>
</evidence>
<dbReference type="Pfam" id="PF19029">
    <property type="entry name" value="DUF883_C"/>
    <property type="match status" value="1"/>
</dbReference>
<dbReference type="InterPro" id="IPR043605">
    <property type="entry name" value="DUF883_C"/>
</dbReference>
<keyword evidence="5" id="KW-0812">Transmembrane</keyword>
<comment type="caution">
    <text evidence="10">The sequence shown here is derived from an EMBL/GenBank/DDBJ whole genome shotgun (WGS) entry which is preliminary data.</text>
</comment>
<evidence type="ECO:0000256" key="3">
    <source>
        <dbReference type="ARBA" id="ARBA00022475"/>
    </source>
</evidence>
<dbReference type="RefSeq" id="WP_131864092.1">
    <property type="nucleotide sequence ID" value="NZ_SMCR01000001.1"/>
</dbReference>
<evidence type="ECO:0000259" key="9">
    <source>
        <dbReference type="Pfam" id="PF19029"/>
    </source>
</evidence>
<keyword evidence="11" id="KW-1185">Reference proteome</keyword>
<sequence>MVLPNEPIKSTQQRVDDDVAHVDDDVQLLSDTLEEVLAYSGDKADQKYLELKTRAELALDEVKNRISHASDNYYYRAKEVVYRADDYIQENPWHGVGIGASVGLVLGLLLARR</sequence>
<dbReference type="GO" id="GO:0005886">
    <property type="term" value="C:plasma membrane"/>
    <property type="evidence" value="ECO:0007669"/>
    <property type="project" value="UniProtKB-SubCell"/>
</dbReference>
<feature type="domain" description="DUF883" evidence="9">
    <location>
        <begin position="84"/>
        <end position="113"/>
    </location>
</feature>
<organism evidence="10 11">
    <name type="scientific">Biostraticola tofi</name>
    <dbReference type="NCBI Taxonomy" id="466109"/>
    <lineage>
        <taxon>Bacteria</taxon>
        <taxon>Pseudomonadati</taxon>
        <taxon>Pseudomonadota</taxon>
        <taxon>Gammaproteobacteria</taxon>
        <taxon>Enterobacterales</taxon>
        <taxon>Bruguierivoracaceae</taxon>
        <taxon>Biostraticola</taxon>
    </lineage>
</organism>
<proteinExistence type="inferred from homology"/>
<feature type="domain" description="DUF883" evidence="8">
    <location>
        <begin position="21"/>
        <end position="71"/>
    </location>
</feature>
<keyword evidence="6" id="KW-1133">Transmembrane helix</keyword>
<dbReference type="InterPro" id="IPR043604">
    <property type="entry name" value="DUF883_N"/>
</dbReference>
<dbReference type="OrthoDB" id="5298386at2"/>
<evidence type="ECO:0000256" key="5">
    <source>
        <dbReference type="ARBA" id="ARBA00022692"/>
    </source>
</evidence>
<dbReference type="AlphaFoldDB" id="A0A4R3Z3C1"/>
<protein>
    <submittedName>
        <fullName evidence="10">ElaB protein</fullName>
    </submittedName>
</protein>
<comment type="subcellular location">
    <subcellularLocation>
        <location evidence="1">Cell inner membrane</location>
        <topology evidence="1">Single-pass membrane protein</topology>
    </subcellularLocation>
</comment>
<reference evidence="10 11" key="1">
    <citation type="submission" date="2019-03" db="EMBL/GenBank/DDBJ databases">
        <title>Genomic Encyclopedia of Type Strains, Phase IV (KMG-IV): sequencing the most valuable type-strain genomes for metagenomic binning, comparative biology and taxonomic classification.</title>
        <authorList>
            <person name="Goeker M."/>
        </authorList>
    </citation>
    <scope>NUCLEOTIDE SEQUENCE [LARGE SCALE GENOMIC DNA]</scope>
    <source>
        <strain evidence="10 11">DSM 19580</strain>
    </source>
</reference>
<dbReference type="Pfam" id="PF05957">
    <property type="entry name" value="DUF883"/>
    <property type="match status" value="1"/>
</dbReference>